<evidence type="ECO:0000313" key="3">
    <source>
        <dbReference type="Proteomes" id="UP001243009"/>
    </source>
</evidence>
<protein>
    <submittedName>
        <fullName evidence="2">Uncharacterized protein</fullName>
    </submittedName>
</protein>
<proteinExistence type="predicted"/>
<gene>
    <name evidence="2" type="ORF">Q7A36_29390</name>
</gene>
<name>A0ABT9E932_9PROT</name>
<evidence type="ECO:0000313" key="2">
    <source>
        <dbReference type="EMBL" id="MDO9712493.1"/>
    </source>
</evidence>
<evidence type="ECO:0000256" key="1">
    <source>
        <dbReference type="SAM" id="MobiDB-lite"/>
    </source>
</evidence>
<dbReference type="EMBL" id="JAUTWS010000049">
    <property type="protein sequence ID" value="MDO9712493.1"/>
    <property type="molecule type" value="Genomic_DNA"/>
</dbReference>
<organism evidence="2 3">
    <name type="scientific">Paracraurococcus lichenis</name>
    <dbReference type="NCBI Taxonomy" id="3064888"/>
    <lineage>
        <taxon>Bacteria</taxon>
        <taxon>Pseudomonadati</taxon>
        <taxon>Pseudomonadota</taxon>
        <taxon>Alphaproteobacteria</taxon>
        <taxon>Acetobacterales</taxon>
        <taxon>Roseomonadaceae</taxon>
        <taxon>Paracraurococcus</taxon>
    </lineage>
</organism>
<keyword evidence="3" id="KW-1185">Reference proteome</keyword>
<dbReference type="RefSeq" id="WP_305107350.1">
    <property type="nucleotide sequence ID" value="NZ_JAUTWS010000049.1"/>
</dbReference>
<dbReference type="Proteomes" id="UP001243009">
    <property type="component" value="Unassembled WGS sequence"/>
</dbReference>
<feature type="region of interest" description="Disordered" evidence="1">
    <location>
        <begin position="1"/>
        <end position="26"/>
    </location>
</feature>
<comment type="caution">
    <text evidence="2">The sequence shown here is derived from an EMBL/GenBank/DDBJ whole genome shotgun (WGS) entry which is preliminary data.</text>
</comment>
<sequence length="149" mass="16108">MDNDKTIQRRPLMPGGDDKATDTLPGPTRTVEAVLGWRLGPTAHGTLNLLTADGTECDLVVPDRLLARLALAAVSVFTEWQQHETPEGLRLHHPVSNWAVEPMPDEPEQCLLTLATVDSFTLTFLLDRAELAGIARAATPAAPSSKAKH</sequence>
<accession>A0ABT9E932</accession>
<reference evidence="2 3" key="1">
    <citation type="submission" date="2023-08" db="EMBL/GenBank/DDBJ databases">
        <title>The draft genome sequence of Paracraurococcus sp. LOR1-02.</title>
        <authorList>
            <person name="Kingkaew E."/>
            <person name="Tanasupawat S."/>
        </authorList>
    </citation>
    <scope>NUCLEOTIDE SEQUENCE [LARGE SCALE GENOMIC DNA]</scope>
    <source>
        <strain evidence="2 3">LOR1-02</strain>
    </source>
</reference>